<gene>
    <name evidence="1" type="ORF">PHMEG_00015984</name>
</gene>
<dbReference type="Proteomes" id="UP000198211">
    <property type="component" value="Unassembled WGS sequence"/>
</dbReference>
<evidence type="ECO:0000313" key="2">
    <source>
        <dbReference type="Proteomes" id="UP000198211"/>
    </source>
</evidence>
<proteinExistence type="predicted"/>
<protein>
    <submittedName>
        <fullName evidence="1">Uncharacterized protein</fullName>
    </submittedName>
</protein>
<name>A0A225W0D7_9STRA</name>
<organism evidence="1 2">
    <name type="scientific">Phytophthora megakarya</name>
    <dbReference type="NCBI Taxonomy" id="4795"/>
    <lineage>
        <taxon>Eukaryota</taxon>
        <taxon>Sar</taxon>
        <taxon>Stramenopiles</taxon>
        <taxon>Oomycota</taxon>
        <taxon>Peronosporomycetes</taxon>
        <taxon>Peronosporales</taxon>
        <taxon>Peronosporaceae</taxon>
        <taxon>Phytophthora</taxon>
    </lineage>
</organism>
<dbReference type="EMBL" id="NBNE01002240">
    <property type="protein sequence ID" value="OWZ11052.1"/>
    <property type="molecule type" value="Genomic_DNA"/>
</dbReference>
<evidence type="ECO:0000313" key="1">
    <source>
        <dbReference type="EMBL" id="OWZ11052.1"/>
    </source>
</evidence>
<sequence length="127" mass="14920">MSEETRLNVKLDESMSRTYTKTQTVGKATVKGYVTAMVDLWRQQQRMKINNHPSPRDDAVVMLLKVTEDEEDDRRRINVDDRGTDAMLDGYTTTKQIENIAVFFWGNSRVPEESFRNYLAFCFRIMR</sequence>
<comment type="caution">
    <text evidence="1">The sequence shown here is derived from an EMBL/GenBank/DDBJ whole genome shotgun (WGS) entry which is preliminary data.</text>
</comment>
<accession>A0A225W0D7</accession>
<dbReference type="AlphaFoldDB" id="A0A225W0D7"/>
<reference evidence="2" key="1">
    <citation type="submission" date="2017-03" db="EMBL/GenBank/DDBJ databases">
        <title>Phytopthora megakarya and P. palmivora, two closely related causual agents of cacao black pod achieved similar genome size and gene model numbers by different mechanisms.</title>
        <authorList>
            <person name="Ali S."/>
            <person name="Shao J."/>
            <person name="Larry D.J."/>
            <person name="Kronmiller B."/>
            <person name="Shen D."/>
            <person name="Strem M.D."/>
            <person name="Melnick R.L."/>
            <person name="Guiltinan M.J."/>
            <person name="Tyler B.M."/>
            <person name="Meinhardt L.W."/>
            <person name="Bailey B.A."/>
        </authorList>
    </citation>
    <scope>NUCLEOTIDE SEQUENCE [LARGE SCALE GENOMIC DNA]</scope>
    <source>
        <strain evidence="2">zdho120</strain>
    </source>
</reference>
<dbReference type="OrthoDB" id="120763at2759"/>
<dbReference type="STRING" id="4795.A0A225W0D7"/>
<keyword evidence="2" id="KW-1185">Reference proteome</keyword>